<name>A0ABR0X4F0_REHGL</name>
<dbReference type="Proteomes" id="UP001318860">
    <property type="component" value="Unassembled WGS sequence"/>
</dbReference>
<protein>
    <recommendedName>
        <fullName evidence="4">UBC core domain-containing protein</fullName>
    </recommendedName>
</protein>
<feature type="region of interest" description="Disordered" evidence="3">
    <location>
        <begin position="234"/>
        <end position="302"/>
    </location>
</feature>
<keyword evidence="2" id="KW-0833">Ubl conjugation pathway</keyword>
<organism evidence="5 6">
    <name type="scientific">Rehmannia glutinosa</name>
    <name type="common">Chinese foxglove</name>
    <dbReference type="NCBI Taxonomy" id="99300"/>
    <lineage>
        <taxon>Eukaryota</taxon>
        <taxon>Viridiplantae</taxon>
        <taxon>Streptophyta</taxon>
        <taxon>Embryophyta</taxon>
        <taxon>Tracheophyta</taxon>
        <taxon>Spermatophyta</taxon>
        <taxon>Magnoliopsida</taxon>
        <taxon>eudicotyledons</taxon>
        <taxon>Gunneridae</taxon>
        <taxon>Pentapetalae</taxon>
        <taxon>asterids</taxon>
        <taxon>lamiids</taxon>
        <taxon>Lamiales</taxon>
        <taxon>Orobanchaceae</taxon>
        <taxon>Rehmannieae</taxon>
        <taxon>Rehmannia</taxon>
    </lineage>
</organism>
<feature type="compositionally biased region" description="Polar residues" evidence="3">
    <location>
        <begin position="177"/>
        <end position="198"/>
    </location>
</feature>
<evidence type="ECO:0000259" key="4">
    <source>
        <dbReference type="PROSITE" id="PS50127"/>
    </source>
</evidence>
<dbReference type="EMBL" id="JABTTQ020000005">
    <property type="protein sequence ID" value="KAK6154340.1"/>
    <property type="molecule type" value="Genomic_DNA"/>
</dbReference>
<accession>A0ABR0X4F0</accession>
<dbReference type="Gene3D" id="3.10.110.10">
    <property type="entry name" value="Ubiquitin Conjugating Enzyme"/>
    <property type="match status" value="1"/>
</dbReference>
<dbReference type="Pfam" id="PF00179">
    <property type="entry name" value="UQ_con"/>
    <property type="match status" value="1"/>
</dbReference>
<keyword evidence="1" id="KW-0808">Transferase</keyword>
<evidence type="ECO:0000256" key="1">
    <source>
        <dbReference type="ARBA" id="ARBA00022679"/>
    </source>
</evidence>
<dbReference type="InterPro" id="IPR016135">
    <property type="entry name" value="UBQ-conjugating_enzyme/RWD"/>
</dbReference>
<feature type="region of interest" description="Disordered" evidence="3">
    <location>
        <begin position="173"/>
        <end position="198"/>
    </location>
</feature>
<comment type="caution">
    <text evidence="5">The sequence shown here is derived from an EMBL/GenBank/DDBJ whole genome shotgun (WGS) entry which is preliminary data.</text>
</comment>
<dbReference type="InterPro" id="IPR000608">
    <property type="entry name" value="UBC"/>
</dbReference>
<dbReference type="SMART" id="SM00212">
    <property type="entry name" value="UBCc"/>
    <property type="match status" value="1"/>
</dbReference>
<feature type="compositionally biased region" description="Low complexity" evidence="3">
    <location>
        <begin position="264"/>
        <end position="277"/>
    </location>
</feature>
<reference evidence="5 6" key="1">
    <citation type="journal article" date="2021" name="Comput. Struct. Biotechnol. J.">
        <title>De novo genome assembly of the potent medicinal plant Rehmannia glutinosa using nanopore technology.</title>
        <authorList>
            <person name="Ma L."/>
            <person name="Dong C."/>
            <person name="Song C."/>
            <person name="Wang X."/>
            <person name="Zheng X."/>
            <person name="Niu Y."/>
            <person name="Chen S."/>
            <person name="Feng W."/>
        </authorList>
    </citation>
    <scope>NUCLEOTIDE SEQUENCE [LARGE SCALE GENOMIC DNA]</scope>
    <source>
        <strain evidence="5">DH-2019</strain>
    </source>
</reference>
<evidence type="ECO:0000256" key="3">
    <source>
        <dbReference type="SAM" id="MobiDB-lite"/>
    </source>
</evidence>
<evidence type="ECO:0000313" key="6">
    <source>
        <dbReference type="Proteomes" id="UP001318860"/>
    </source>
</evidence>
<dbReference type="PROSITE" id="PS50127">
    <property type="entry name" value="UBC_2"/>
    <property type="match status" value="1"/>
</dbReference>
<dbReference type="PANTHER" id="PTHR46116:SF41">
    <property type="entry name" value="UBIQUITIN-CONJUGATING ENZYME E2 25-RELATED"/>
    <property type="match status" value="1"/>
</dbReference>
<gene>
    <name evidence="5" type="ORF">DH2020_008588</name>
</gene>
<feature type="domain" description="UBC core" evidence="4">
    <location>
        <begin position="441"/>
        <end position="601"/>
    </location>
</feature>
<sequence length="712" mass="78670">MESPTPVSRYIPQNSKKRVFLAGSSSSGCKEVEVLEISPPINRTSKPKSSKQKEVICSEIIDVDMEEDCDEVMLTDVEVDTSAKGKEVLSNSSAGFNSLANDDSGSDILTSKNGAAGLDDTVNVDDFSSNLFYGEDEWIDTYYDDILYDDYSTLQSHFDHMDIPPGVEAPFPWLPSSPRNDTKLPTASTSTHASSELQSDGVIISPGLNSSDTSWPLKHAQIVDLSTSWSNSVTDTQMDAGNQHKKGKLPSIWMEPGLGRKKSTTSSNTANLSSQSSRGSLIHKTGKEPLHSSGKSKRKPRASHAIYASHYNQFPPAPMYFGTVNGSGSYPTPKMPPNSLGAGSYMPVWKDLPMNVLKPSMSPSGFINDNAFTSWAQDPVNNLNGASSRATSLPTKVEIEQRNLDEVFHNFDHFKKFDTVEDYSDHHYSKNGSSEKQPPKKWAKIIQEEWKILEKDLPDEIFVRVYESRMDLLRAVIIGAEGTPYHDGLFFFDVFFPSSYPDVPPHVYYHSRGLRLNPNLYGCGKVCLSLLNTWSGSQQEKWIPGISTMLQVLVSIQGLILNAKPYFNEPGYANLSGSTMGEQRSLEYNEKTFIYSLQTMVYNMRRPPKYFEDFVVGHFCKHVRDILVSCKACLDGAQVGCLVKGGVQDVDEGDKSCSQQFKASLAGFITTLVNTFSEIGAKDCEEFLSLAEKGNGLAPVAPRAPRLLNSLN</sequence>
<keyword evidence="6" id="KW-1185">Reference proteome</keyword>
<proteinExistence type="predicted"/>
<evidence type="ECO:0000256" key="2">
    <source>
        <dbReference type="ARBA" id="ARBA00022786"/>
    </source>
</evidence>
<evidence type="ECO:0000313" key="5">
    <source>
        <dbReference type="EMBL" id="KAK6154340.1"/>
    </source>
</evidence>
<dbReference type="PANTHER" id="PTHR46116">
    <property type="entry name" value="(E3-INDEPENDENT) E2 UBIQUITIN-CONJUGATING ENZYME"/>
    <property type="match status" value="1"/>
</dbReference>
<dbReference type="SUPFAM" id="SSF54495">
    <property type="entry name" value="UBC-like"/>
    <property type="match status" value="1"/>
</dbReference>
<dbReference type="CDD" id="cd23837">
    <property type="entry name" value="UBCc_UBE2O"/>
    <property type="match status" value="1"/>
</dbReference>